<gene>
    <name evidence="3" type="ORF">MELIAE_LOCUS12931</name>
</gene>
<evidence type="ECO:0000313" key="4">
    <source>
        <dbReference type="Proteomes" id="UP001154078"/>
    </source>
</evidence>
<dbReference type="EMBL" id="OV121140">
    <property type="protein sequence ID" value="CAH0564351.1"/>
    <property type="molecule type" value="Genomic_DNA"/>
</dbReference>
<feature type="signal peptide" evidence="1">
    <location>
        <begin position="1"/>
        <end position="25"/>
    </location>
</feature>
<sequence>MANQAIMNRGVVIIGALVFTGCVVAENCDQKGIHLYEDMGCKPIYANPKSCPIMYECKGIRRSNKHCYFKQKMYRVDEQVDTQLTATGCDLGCYCQKSNDTMKFSCASVECSEWTRKSTNSGCYRKYNLESCCSERESCPPYDNSTKCVHDGHEYKEGENILLRDSCWRCVCNSDWTGKIEAPMCKRRTCNVQIKHQDKIQQACAPVYYKRIYRNDNTYCCPNNWVCSNNKESFKGRPTSDKTCQFGSRKLKVGQNFVKEVSDIMLVKKVYCECKVPPLLTCTADII</sequence>
<keyword evidence="4" id="KW-1185">Reference proteome</keyword>
<proteinExistence type="predicted"/>
<protein>
    <recommendedName>
        <fullName evidence="2">VWFC domain-containing protein</fullName>
    </recommendedName>
</protein>
<feature type="chain" id="PRO_5040419498" description="VWFC domain-containing protein" evidence="1">
    <location>
        <begin position="26"/>
        <end position="287"/>
    </location>
</feature>
<evidence type="ECO:0000256" key="1">
    <source>
        <dbReference type="SAM" id="SignalP"/>
    </source>
</evidence>
<dbReference type="OrthoDB" id="365605at2759"/>
<organism evidence="3 4">
    <name type="scientific">Brassicogethes aeneus</name>
    <name type="common">Rape pollen beetle</name>
    <name type="synonym">Meligethes aeneus</name>
    <dbReference type="NCBI Taxonomy" id="1431903"/>
    <lineage>
        <taxon>Eukaryota</taxon>
        <taxon>Metazoa</taxon>
        <taxon>Ecdysozoa</taxon>
        <taxon>Arthropoda</taxon>
        <taxon>Hexapoda</taxon>
        <taxon>Insecta</taxon>
        <taxon>Pterygota</taxon>
        <taxon>Neoptera</taxon>
        <taxon>Endopterygota</taxon>
        <taxon>Coleoptera</taxon>
        <taxon>Polyphaga</taxon>
        <taxon>Cucujiformia</taxon>
        <taxon>Nitidulidae</taxon>
        <taxon>Meligethinae</taxon>
        <taxon>Brassicogethes</taxon>
    </lineage>
</organism>
<dbReference type="InterPro" id="IPR001007">
    <property type="entry name" value="VWF_dom"/>
</dbReference>
<evidence type="ECO:0000313" key="3">
    <source>
        <dbReference type="EMBL" id="CAH0564351.1"/>
    </source>
</evidence>
<evidence type="ECO:0000259" key="2">
    <source>
        <dbReference type="PROSITE" id="PS50184"/>
    </source>
</evidence>
<feature type="domain" description="VWFC" evidence="2">
    <location>
        <begin position="146"/>
        <end position="228"/>
    </location>
</feature>
<name>A0A9P0BF37_BRAAE</name>
<dbReference type="AlphaFoldDB" id="A0A9P0BF37"/>
<dbReference type="Proteomes" id="UP001154078">
    <property type="component" value="Chromosome 9"/>
</dbReference>
<dbReference type="PROSITE" id="PS50184">
    <property type="entry name" value="VWFC_2"/>
    <property type="match status" value="1"/>
</dbReference>
<accession>A0A9P0BF37</accession>
<reference evidence="3" key="1">
    <citation type="submission" date="2021-12" db="EMBL/GenBank/DDBJ databases">
        <authorList>
            <person name="King R."/>
        </authorList>
    </citation>
    <scope>NUCLEOTIDE SEQUENCE</scope>
</reference>
<keyword evidence="1" id="KW-0732">Signal</keyword>